<proteinExistence type="predicted"/>
<name>A0A841BPR4_9ACTN</name>
<reference evidence="1 2" key="1">
    <citation type="submission" date="2020-08" db="EMBL/GenBank/DDBJ databases">
        <title>Sequencing the genomes of 1000 actinobacteria strains.</title>
        <authorList>
            <person name="Klenk H.-P."/>
        </authorList>
    </citation>
    <scope>NUCLEOTIDE SEQUENCE [LARGE SCALE GENOMIC DNA]</scope>
    <source>
        <strain evidence="1 2">DSM 45362</strain>
    </source>
</reference>
<evidence type="ECO:0000313" key="1">
    <source>
        <dbReference type="EMBL" id="MBB5869675.1"/>
    </source>
</evidence>
<gene>
    <name evidence="1" type="ORF">F4553_003054</name>
</gene>
<dbReference type="EMBL" id="JACHMN010000002">
    <property type="protein sequence ID" value="MBB5869675.1"/>
    <property type="molecule type" value="Genomic_DNA"/>
</dbReference>
<dbReference type="RefSeq" id="WP_184836455.1">
    <property type="nucleotide sequence ID" value="NZ_JACHMN010000002.1"/>
</dbReference>
<accession>A0A841BPR4</accession>
<comment type="caution">
    <text evidence="1">The sequence shown here is derived from an EMBL/GenBank/DDBJ whole genome shotgun (WGS) entry which is preliminary data.</text>
</comment>
<sequence>MTTLFIPDSVTVSADVLAMIATALGVPAAQLALTGPAEVDLKAGGWLYERVDDENTSNGPADRVIGAGVTGFALGTRWSGGAR</sequence>
<organism evidence="1 2">
    <name type="scientific">Allocatelliglobosispora scoriae</name>
    <dbReference type="NCBI Taxonomy" id="643052"/>
    <lineage>
        <taxon>Bacteria</taxon>
        <taxon>Bacillati</taxon>
        <taxon>Actinomycetota</taxon>
        <taxon>Actinomycetes</taxon>
        <taxon>Micromonosporales</taxon>
        <taxon>Micromonosporaceae</taxon>
        <taxon>Allocatelliglobosispora</taxon>
    </lineage>
</organism>
<evidence type="ECO:0000313" key="2">
    <source>
        <dbReference type="Proteomes" id="UP000587527"/>
    </source>
</evidence>
<keyword evidence="2" id="KW-1185">Reference proteome</keyword>
<dbReference type="AlphaFoldDB" id="A0A841BPR4"/>
<dbReference type="Proteomes" id="UP000587527">
    <property type="component" value="Unassembled WGS sequence"/>
</dbReference>
<protein>
    <submittedName>
        <fullName evidence="1">Uncharacterized protein</fullName>
    </submittedName>
</protein>